<proteinExistence type="predicted"/>
<keyword evidence="1" id="KW-0175">Coiled coil</keyword>
<feature type="coiled-coil region" evidence="1">
    <location>
        <begin position="330"/>
        <end position="357"/>
    </location>
</feature>
<organism evidence="2 3">
    <name type="scientific">Tanacetum coccineum</name>
    <dbReference type="NCBI Taxonomy" id="301880"/>
    <lineage>
        <taxon>Eukaryota</taxon>
        <taxon>Viridiplantae</taxon>
        <taxon>Streptophyta</taxon>
        <taxon>Embryophyta</taxon>
        <taxon>Tracheophyta</taxon>
        <taxon>Spermatophyta</taxon>
        <taxon>Magnoliopsida</taxon>
        <taxon>eudicotyledons</taxon>
        <taxon>Gunneridae</taxon>
        <taxon>Pentapetalae</taxon>
        <taxon>asterids</taxon>
        <taxon>campanulids</taxon>
        <taxon>Asterales</taxon>
        <taxon>Asteraceae</taxon>
        <taxon>Asteroideae</taxon>
        <taxon>Anthemideae</taxon>
        <taxon>Anthemidinae</taxon>
        <taxon>Tanacetum</taxon>
    </lineage>
</organism>
<evidence type="ECO:0008006" key="4">
    <source>
        <dbReference type="Google" id="ProtNLM"/>
    </source>
</evidence>
<name>A0ABQ5GY62_9ASTR</name>
<protein>
    <recommendedName>
        <fullName evidence="4">Integrase, catalytic region, zinc finger, CCHC-type, peptidase aspartic, catalytic</fullName>
    </recommendedName>
</protein>
<reference evidence="2" key="1">
    <citation type="journal article" date="2022" name="Int. J. Mol. Sci.">
        <title>Draft Genome of Tanacetum Coccineum: Genomic Comparison of Closely Related Tanacetum-Family Plants.</title>
        <authorList>
            <person name="Yamashiro T."/>
            <person name="Shiraishi A."/>
            <person name="Nakayama K."/>
            <person name="Satake H."/>
        </authorList>
    </citation>
    <scope>NUCLEOTIDE SEQUENCE</scope>
</reference>
<dbReference type="Proteomes" id="UP001151760">
    <property type="component" value="Unassembled WGS sequence"/>
</dbReference>
<keyword evidence="3" id="KW-1185">Reference proteome</keyword>
<evidence type="ECO:0000313" key="2">
    <source>
        <dbReference type="EMBL" id="GJT80439.1"/>
    </source>
</evidence>
<gene>
    <name evidence="2" type="ORF">Tco_1054781</name>
</gene>
<reference evidence="2" key="2">
    <citation type="submission" date="2022-01" db="EMBL/GenBank/DDBJ databases">
        <authorList>
            <person name="Yamashiro T."/>
            <person name="Shiraishi A."/>
            <person name="Satake H."/>
            <person name="Nakayama K."/>
        </authorList>
    </citation>
    <scope>NUCLEOTIDE SEQUENCE</scope>
</reference>
<comment type="caution">
    <text evidence="2">The sequence shown here is derived from an EMBL/GenBank/DDBJ whole genome shotgun (WGS) entry which is preliminary data.</text>
</comment>
<evidence type="ECO:0000256" key="1">
    <source>
        <dbReference type="SAM" id="Coils"/>
    </source>
</evidence>
<dbReference type="EMBL" id="BQNB010018992">
    <property type="protein sequence ID" value="GJT80439.1"/>
    <property type="molecule type" value="Genomic_DNA"/>
</dbReference>
<feature type="coiled-coil region" evidence="1">
    <location>
        <begin position="398"/>
        <end position="432"/>
    </location>
</feature>
<sequence length="527" mass="60762">MLDRSDFESWQQRIRLYCLGKENVENILQSIDEGSFKMGKFRGTLADGALGPEQDRVVKDLTPEEKERYKAGIRAMNILLQGLPKDIYTLINHYTDAKDIWDNVKILLEGRQNRVQGYNARRPVATRNGGVQNRVGNSNPSQAKPIKWYNCNGIGPIARQCTHPKRPPNSKYFKDKMLLMQAQENGVVFQADQCYAFDSNVDEAPTTQTMFVANLSSADPIYDEAGPSYDSDILSEAQDHDNYLDNVGKYHAVHEMQNNVLQNYVVDSNAEYTNDSNIIPYEQYVKNNGEHVVQSNVSSVPNDALMMIINDMHEQAAQCISVNEHNKVVNESLTAELARYKEQVELYEKRARFELTEREQKIDEQMRIIIRDRNVQEELLKKELHSVKMQLNSTINHNKLIKEEVTTLKNDFKQKENKYLEELLDMKQLKEKKKVAIGYKIPLYLTKAKQVQHALYNGHKLVKTTHAPAIVLDLEDTLELPKTTRMKMLEKSKSTLWVDLKIKITPPNYSKENYLATFTPHRHLTPE</sequence>
<accession>A0ABQ5GY62</accession>
<evidence type="ECO:0000313" key="3">
    <source>
        <dbReference type="Proteomes" id="UP001151760"/>
    </source>
</evidence>